<comment type="similarity">
    <text evidence="1">Belongs to the WEB family.</text>
</comment>
<dbReference type="Proteomes" id="UP001630127">
    <property type="component" value="Unassembled WGS sequence"/>
</dbReference>
<dbReference type="AlphaFoldDB" id="A0ABD2Z4P3"/>
<sequence>MAEMRLTAARKMEEAAKAVEAIALAERNTLLDAKDSPEIFLHKPGGIILSIEEFNSLTHKAQQAEELCKTKFVDTNTLCQTDQANQSEVTILKKLEIHEDGEHMLELIKVVPFGLVRSWIT</sequence>
<dbReference type="InterPro" id="IPR008545">
    <property type="entry name" value="Web"/>
</dbReference>
<keyword evidence="4" id="KW-1185">Reference proteome</keyword>
<dbReference type="PANTHER" id="PTHR32054:SF36">
    <property type="entry name" value="WEB FAMILY PROTEIN"/>
    <property type="match status" value="1"/>
</dbReference>
<comment type="caution">
    <text evidence="3">The sequence shown here is derived from an EMBL/GenBank/DDBJ whole genome shotgun (WGS) entry which is preliminary data.</text>
</comment>
<organism evidence="3 4">
    <name type="scientific">Cinchona calisaya</name>
    <dbReference type="NCBI Taxonomy" id="153742"/>
    <lineage>
        <taxon>Eukaryota</taxon>
        <taxon>Viridiplantae</taxon>
        <taxon>Streptophyta</taxon>
        <taxon>Embryophyta</taxon>
        <taxon>Tracheophyta</taxon>
        <taxon>Spermatophyta</taxon>
        <taxon>Magnoliopsida</taxon>
        <taxon>eudicotyledons</taxon>
        <taxon>Gunneridae</taxon>
        <taxon>Pentapetalae</taxon>
        <taxon>asterids</taxon>
        <taxon>lamiids</taxon>
        <taxon>Gentianales</taxon>
        <taxon>Rubiaceae</taxon>
        <taxon>Cinchonoideae</taxon>
        <taxon>Cinchoneae</taxon>
        <taxon>Cinchona</taxon>
    </lineage>
</organism>
<accession>A0ABD2Z4P3</accession>
<proteinExistence type="inferred from homology"/>
<evidence type="ECO:0000256" key="2">
    <source>
        <dbReference type="ARBA" id="ARBA00023054"/>
    </source>
</evidence>
<reference evidence="3 4" key="1">
    <citation type="submission" date="2024-11" db="EMBL/GenBank/DDBJ databases">
        <title>A near-complete genome assembly of Cinchona calisaya.</title>
        <authorList>
            <person name="Lian D.C."/>
            <person name="Zhao X.W."/>
            <person name="Wei L."/>
        </authorList>
    </citation>
    <scope>NUCLEOTIDE SEQUENCE [LARGE SCALE GENOMIC DNA]</scope>
    <source>
        <tissue evidence="3">Nenye</tissue>
    </source>
</reference>
<gene>
    <name evidence="3" type="ORF">ACH5RR_025794</name>
</gene>
<protein>
    <submittedName>
        <fullName evidence="3">Uncharacterized protein</fullName>
    </submittedName>
</protein>
<dbReference type="EMBL" id="JBJUIK010000011">
    <property type="protein sequence ID" value="KAL3513077.1"/>
    <property type="molecule type" value="Genomic_DNA"/>
</dbReference>
<evidence type="ECO:0000313" key="4">
    <source>
        <dbReference type="Proteomes" id="UP001630127"/>
    </source>
</evidence>
<keyword evidence="2" id="KW-0175">Coiled coil</keyword>
<name>A0ABD2Z4P3_9GENT</name>
<dbReference type="PANTHER" id="PTHR32054">
    <property type="entry name" value="HEAVY CHAIN, PUTATIVE, EXPRESSED-RELATED-RELATED"/>
    <property type="match status" value="1"/>
</dbReference>
<evidence type="ECO:0000313" key="3">
    <source>
        <dbReference type="EMBL" id="KAL3513077.1"/>
    </source>
</evidence>
<evidence type="ECO:0000256" key="1">
    <source>
        <dbReference type="ARBA" id="ARBA00005485"/>
    </source>
</evidence>
<dbReference type="Pfam" id="PF05701">
    <property type="entry name" value="WEMBL"/>
    <property type="match status" value="1"/>
</dbReference>